<accession>A0A089P4T8</accession>
<feature type="region of interest" description="Disordered" evidence="5">
    <location>
        <begin position="500"/>
        <end position="549"/>
    </location>
</feature>
<feature type="transmembrane region" description="Helical" evidence="6">
    <location>
        <begin position="265"/>
        <end position="283"/>
    </location>
</feature>
<dbReference type="HOGENOM" id="CLU_495915_0_0_5"/>
<dbReference type="InterPro" id="IPR051533">
    <property type="entry name" value="WaaL-like"/>
</dbReference>
<feature type="transmembrane region" description="Helical" evidence="6">
    <location>
        <begin position="186"/>
        <end position="206"/>
    </location>
</feature>
<feature type="transmembrane region" description="Helical" evidence="6">
    <location>
        <begin position="243"/>
        <end position="260"/>
    </location>
</feature>
<keyword evidence="9" id="KW-1185">Reference proteome</keyword>
<dbReference type="eggNOG" id="COG3307">
    <property type="taxonomic scope" value="Bacteria"/>
</dbReference>
<keyword evidence="2 6" id="KW-0812">Transmembrane</keyword>
<evidence type="ECO:0000256" key="6">
    <source>
        <dbReference type="SAM" id="Phobius"/>
    </source>
</evidence>
<dbReference type="GO" id="GO:0016020">
    <property type="term" value="C:membrane"/>
    <property type="evidence" value="ECO:0007669"/>
    <property type="project" value="UniProtKB-SubCell"/>
</dbReference>
<feature type="transmembrane region" description="Helical" evidence="6">
    <location>
        <begin position="471"/>
        <end position="492"/>
    </location>
</feature>
<name>A0A089P4T8_9HYPH</name>
<evidence type="ECO:0000313" key="8">
    <source>
        <dbReference type="EMBL" id="AIQ93815.1"/>
    </source>
</evidence>
<dbReference type="PANTHER" id="PTHR37422:SF13">
    <property type="entry name" value="LIPOPOLYSACCHARIDE BIOSYNTHESIS PROTEIN PA4999-RELATED"/>
    <property type="match status" value="1"/>
</dbReference>
<dbReference type="Pfam" id="PF04932">
    <property type="entry name" value="Wzy_C"/>
    <property type="match status" value="1"/>
</dbReference>
<feature type="transmembrane region" description="Helical" evidence="6">
    <location>
        <begin position="445"/>
        <end position="465"/>
    </location>
</feature>
<keyword evidence="4 6" id="KW-0472">Membrane</keyword>
<feature type="transmembrane region" description="Helical" evidence="6">
    <location>
        <begin position="91"/>
        <end position="114"/>
    </location>
</feature>
<gene>
    <name evidence="8" type="ORF">MOC_6060</name>
</gene>
<proteinExistence type="predicted"/>
<evidence type="ECO:0000256" key="2">
    <source>
        <dbReference type="ARBA" id="ARBA00022692"/>
    </source>
</evidence>
<dbReference type="AlphaFoldDB" id="A0A089P4T8"/>
<protein>
    <submittedName>
        <fullName evidence="8">O-Antigen Polymerase</fullName>
    </submittedName>
</protein>
<dbReference type="PANTHER" id="PTHR37422">
    <property type="entry name" value="TEICHURONIC ACID BIOSYNTHESIS PROTEIN TUAE"/>
    <property type="match status" value="1"/>
</dbReference>
<dbReference type="Proteomes" id="UP000029492">
    <property type="component" value="Chromosome"/>
</dbReference>
<keyword evidence="3 6" id="KW-1133">Transmembrane helix</keyword>
<dbReference type="KEGG" id="mor:MOC_6060"/>
<feature type="compositionally biased region" description="Low complexity" evidence="5">
    <location>
        <begin position="524"/>
        <end position="536"/>
    </location>
</feature>
<dbReference type="STRING" id="693986.MOC_6060"/>
<reference evidence="8 9" key="1">
    <citation type="journal article" date="2014" name="PLoS ONE">
        <title>Genome Information of Methylobacterium oryzae, a Plant-Probiotic Methylotroph in the Phyllosphere.</title>
        <authorList>
            <person name="Kwak M.J."/>
            <person name="Jeong H."/>
            <person name="Madhaiyan M."/>
            <person name="Lee Y."/>
            <person name="Sa T.M."/>
            <person name="Oh T.K."/>
            <person name="Kim J.F."/>
        </authorList>
    </citation>
    <scope>NUCLEOTIDE SEQUENCE [LARGE SCALE GENOMIC DNA]</scope>
    <source>
        <strain evidence="8 9">CBMB20</strain>
    </source>
</reference>
<comment type="subcellular location">
    <subcellularLocation>
        <location evidence="1">Membrane</location>
        <topology evidence="1">Multi-pass membrane protein</topology>
    </subcellularLocation>
</comment>
<dbReference type="EMBL" id="CP003811">
    <property type="protein sequence ID" value="AIQ93815.1"/>
    <property type="molecule type" value="Genomic_DNA"/>
</dbReference>
<organism evidence="8 9">
    <name type="scientific">Methylobacterium oryzae CBMB20</name>
    <dbReference type="NCBI Taxonomy" id="693986"/>
    <lineage>
        <taxon>Bacteria</taxon>
        <taxon>Pseudomonadati</taxon>
        <taxon>Pseudomonadota</taxon>
        <taxon>Alphaproteobacteria</taxon>
        <taxon>Hyphomicrobiales</taxon>
        <taxon>Methylobacteriaceae</taxon>
        <taxon>Methylobacterium</taxon>
    </lineage>
</organism>
<feature type="transmembrane region" description="Helical" evidence="6">
    <location>
        <begin position="407"/>
        <end position="433"/>
    </location>
</feature>
<feature type="transmembrane region" description="Helical" evidence="6">
    <location>
        <begin position="289"/>
        <end position="306"/>
    </location>
</feature>
<evidence type="ECO:0000256" key="1">
    <source>
        <dbReference type="ARBA" id="ARBA00004141"/>
    </source>
</evidence>
<feature type="transmembrane region" description="Helical" evidence="6">
    <location>
        <begin position="38"/>
        <end position="56"/>
    </location>
</feature>
<feature type="transmembrane region" description="Helical" evidence="6">
    <location>
        <begin position="12"/>
        <end position="32"/>
    </location>
</feature>
<sequence>MARVSAAHTRTLRALPIAGIGFAAAAGAVALSAAPLKFAVVGLAAAFGGVGALIVGRLYRLTPVLLVALAVGLTVKLDVSFFQHFEAVGQYLPSIGGGAGLTVSVALLVAVALITAKLTGLWENAPGLRLDRPLVLTQVGFLIAGLLSLTNATDPAYLWFDTWRFVGLLLVSVAVSNLSESDIRTLALAICALCLVQTAVAGLQYVSGSELGLSVLGEEQIVEENINFSAQRRAGGLKVHPNILGYYYEFVWPLALALALSRGPLILRLVGAAGAASALVGVVLTLSRASWLTFPVSAALLILLVYRDRLFSRASLIVFGLLAIVGSVAALYAGPLIWERLTADDGGSAAQRGPLNAAALALFEQFPVFGVGLNNFGNQFAVLDKTGLSRLAGLFDRSNHVVHNLHILILTEVGIVGYAAFALVFGIGIFRGFRAARRAPVGDPLAAIAAACAVGLIAHLLHGLVDPGFRLNLGIAELLYTGLGLIAGVRAVQRQRAVQARRPVGPMEPTGATRALPVQRRGTASPLASAPGAPASRTGHTPFTRGDRS</sequence>
<evidence type="ECO:0000256" key="4">
    <source>
        <dbReference type="ARBA" id="ARBA00023136"/>
    </source>
</evidence>
<feature type="transmembrane region" description="Helical" evidence="6">
    <location>
        <begin position="63"/>
        <end position="85"/>
    </location>
</feature>
<feature type="transmembrane region" description="Helical" evidence="6">
    <location>
        <begin position="318"/>
        <end position="338"/>
    </location>
</feature>
<evidence type="ECO:0000259" key="7">
    <source>
        <dbReference type="Pfam" id="PF04932"/>
    </source>
</evidence>
<feature type="domain" description="O-antigen ligase-related" evidence="7">
    <location>
        <begin position="275"/>
        <end position="422"/>
    </location>
</feature>
<evidence type="ECO:0000256" key="3">
    <source>
        <dbReference type="ARBA" id="ARBA00022989"/>
    </source>
</evidence>
<evidence type="ECO:0000313" key="9">
    <source>
        <dbReference type="Proteomes" id="UP000029492"/>
    </source>
</evidence>
<feature type="transmembrane region" description="Helical" evidence="6">
    <location>
        <begin position="134"/>
        <end position="150"/>
    </location>
</feature>
<dbReference type="InterPro" id="IPR007016">
    <property type="entry name" value="O-antigen_ligase-rel_domated"/>
</dbReference>
<evidence type="ECO:0000256" key="5">
    <source>
        <dbReference type="SAM" id="MobiDB-lite"/>
    </source>
</evidence>
<feature type="transmembrane region" description="Helical" evidence="6">
    <location>
        <begin position="162"/>
        <end position="179"/>
    </location>
</feature>